<dbReference type="InterPro" id="IPR003599">
    <property type="entry name" value="Ig_sub"/>
</dbReference>
<dbReference type="SMART" id="SM00408">
    <property type="entry name" value="IGc2"/>
    <property type="match status" value="2"/>
</dbReference>
<feature type="region of interest" description="Disordered" evidence="1">
    <location>
        <begin position="546"/>
        <end position="576"/>
    </location>
</feature>
<dbReference type="SMART" id="SM00406">
    <property type="entry name" value="IGv"/>
    <property type="match status" value="1"/>
</dbReference>
<protein>
    <recommendedName>
        <fullName evidence="2">Ig-like domain-containing protein</fullName>
    </recommendedName>
</protein>
<dbReference type="SUPFAM" id="SSF48726">
    <property type="entry name" value="Immunoglobulin"/>
    <property type="match status" value="2"/>
</dbReference>
<dbReference type="InterPro" id="IPR036179">
    <property type="entry name" value="Ig-like_dom_sf"/>
</dbReference>
<dbReference type="GO" id="GO:0050808">
    <property type="term" value="P:synapse organization"/>
    <property type="evidence" value="ECO:0007669"/>
    <property type="project" value="TreeGrafter"/>
</dbReference>
<dbReference type="PANTHER" id="PTHR23279:SF4">
    <property type="entry name" value="DEFECTIVE PROBOSCIS EXTENSION RESPONSE 2, ISOFORM F-RELATED"/>
    <property type="match status" value="1"/>
</dbReference>
<comment type="caution">
    <text evidence="3">The sequence shown here is derived from an EMBL/GenBank/DDBJ whole genome shotgun (WGS) entry which is preliminary data.</text>
</comment>
<dbReference type="OrthoDB" id="190835at2759"/>
<dbReference type="AlphaFoldDB" id="A0A0L0CDG8"/>
<sequence>MTFEYFNNFFNTTASATKNIQTTCPTTANICNSNNNNSSSSKNSSSSQKSATFNSSSKNSAAKTTNTSTRLYPTALRRKIRKTSRRKRKRRRSGCLHNKNSSNFVNMVDNITASAVVARTNKITTSYKCKLSVNNKRTTTKGKLQSYINKHNKNNKYNNKPRYFISKCCLHIWKSIRSNCHITKSSGSCCSSNSWRFSRCSRNCYNCSCSRKKISLIVKNIVTLLLSQTTQIKTTAKLAHATTTTAVASSNRKYVTNNVYKRKKVQLHLKQQKKLQQWQLKYLYALGKCVIKTTTTRQKQKQEHVQATEQTQITTKLLLNSSNTTTRTALSTSSSEATKITSTTSTTTSSTSPSYVKTTRNTFSTLLQPKCKILKTNANSSSLTHSYSCSTSSSASPFSTWYRFTCPAPAFRIFNELYGVIFMTLLVLSICHNNVLETSAASVSRRDVVASSIGEAETVADVVKQVIMPSSADGRLNGRQYKRQHPPEQISEQQLQQLPQAYNHHQPQSYLSREVEQEPLENEMEEDKSNHIFQPQIQTESLPVYQQHERDQQLQLYHQQQRQQQQQHSTTQPTSFSHGMALETTYNHTFQSLSIIDGDLTVAVDTSQNLMAVEEEMLVAAAGGAVGVGSSAFSLGNHLHLHNSNNVLGSYDSTAMGLDGIDVMTHNTETNSMPIFDFGMPRNITARTGHTEAIIKCRVDRLDDKSVSWIRKRDLHILTVGTATYTSDKRFQVTESKDSREWTLHVKSPQARDSGIYECQVNTEPKISMAFQLNVIEISPDAKAVITGPADLHFKVGSAIILTCIVHQPSVKDIGPIYWYRGEYMITPFDINDNTHEELAFPMSGVTTPTVMGQNKVNVVEQNLLQQRQQLHDGIYGGGGGGAAAVGVTDSEQIPQILTNEIAQDFAQRIAMESQLGDTMKSRLRISNAQTSDTGNYTCQPTTASSASVMVHVINGEYHQYYA</sequence>
<organism evidence="3 4">
    <name type="scientific">Lucilia cuprina</name>
    <name type="common">Green bottle fly</name>
    <name type="synonym">Australian sheep blowfly</name>
    <dbReference type="NCBI Taxonomy" id="7375"/>
    <lineage>
        <taxon>Eukaryota</taxon>
        <taxon>Metazoa</taxon>
        <taxon>Ecdysozoa</taxon>
        <taxon>Arthropoda</taxon>
        <taxon>Hexapoda</taxon>
        <taxon>Insecta</taxon>
        <taxon>Pterygota</taxon>
        <taxon>Neoptera</taxon>
        <taxon>Endopterygota</taxon>
        <taxon>Diptera</taxon>
        <taxon>Brachycera</taxon>
        <taxon>Muscomorpha</taxon>
        <taxon>Oestroidea</taxon>
        <taxon>Calliphoridae</taxon>
        <taxon>Luciliinae</taxon>
        <taxon>Lucilia</taxon>
    </lineage>
</organism>
<feature type="region of interest" description="Disordered" evidence="1">
    <location>
        <begin position="32"/>
        <end position="100"/>
    </location>
</feature>
<name>A0A0L0CDG8_LUCCU</name>
<feature type="region of interest" description="Disordered" evidence="1">
    <location>
        <begin position="504"/>
        <end position="528"/>
    </location>
</feature>
<dbReference type="InterPro" id="IPR007110">
    <property type="entry name" value="Ig-like_dom"/>
</dbReference>
<dbReference type="STRING" id="7375.A0A0L0CDG8"/>
<proteinExistence type="predicted"/>
<dbReference type="Pfam" id="PF07686">
    <property type="entry name" value="V-set"/>
    <property type="match status" value="1"/>
</dbReference>
<evidence type="ECO:0000313" key="3">
    <source>
        <dbReference type="EMBL" id="KNC30305.1"/>
    </source>
</evidence>
<dbReference type="EMBL" id="JRES01000539">
    <property type="protein sequence ID" value="KNC30305.1"/>
    <property type="molecule type" value="Genomic_DNA"/>
</dbReference>
<dbReference type="GO" id="GO:0032589">
    <property type="term" value="C:neuron projection membrane"/>
    <property type="evidence" value="ECO:0007669"/>
    <property type="project" value="TreeGrafter"/>
</dbReference>
<feature type="domain" description="Ig-like" evidence="2">
    <location>
        <begin position="674"/>
        <end position="770"/>
    </location>
</feature>
<evidence type="ECO:0000259" key="2">
    <source>
        <dbReference type="PROSITE" id="PS50835"/>
    </source>
</evidence>
<reference evidence="3 4" key="1">
    <citation type="journal article" date="2015" name="Nat. Commun.">
        <title>Lucilia cuprina genome unlocks parasitic fly biology to underpin future interventions.</title>
        <authorList>
            <person name="Anstead C.A."/>
            <person name="Korhonen P.K."/>
            <person name="Young N.D."/>
            <person name="Hall R.S."/>
            <person name="Jex A.R."/>
            <person name="Murali S.C."/>
            <person name="Hughes D.S."/>
            <person name="Lee S.F."/>
            <person name="Perry T."/>
            <person name="Stroehlein A.J."/>
            <person name="Ansell B.R."/>
            <person name="Breugelmans B."/>
            <person name="Hofmann A."/>
            <person name="Qu J."/>
            <person name="Dugan S."/>
            <person name="Lee S.L."/>
            <person name="Chao H."/>
            <person name="Dinh H."/>
            <person name="Han Y."/>
            <person name="Doddapaneni H.V."/>
            <person name="Worley K.C."/>
            <person name="Muzny D.M."/>
            <person name="Ioannidis P."/>
            <person name="Waterhouse R.M."/>
            <person name="Zdobnov E.M."/>
            <person name="James P.J."/>
            <person name="Bagnall N.H."/>
            <person name="Kotze A.C."/>
            <person name="Gibbs R.A."/>
            <person name="Richards S."/>
            <person name="Batterham P."/>
            <person name="Gasser R.B."/>
        </authorList>
    </citation>
    <scope>NUCLEOTIDE SEQUENCE [LARGE SCALE GENOMIC DNA]</scope>
    <source>
        <strain evidence="3 4">LS</strain>
        <tissue evidence="3">Full body</tissue>
    </source>
</reference>
<feature type="domain" description="Ig-like" evidence="2">
    <location>
        <begin position="780"/>
        <end position="950"/>
    </location>
</feature>
<evidence type="ECO:0000313" key="4">
    <source>
        <dbReference type="Proteomes" id="UP000037069"/>
    </source>
</evidence>
<dbReference type="InterPro" id="IPR013783">
    <property type="entry name" value="Ig-like_fold"/>
</dbReference>
<gene>
    <name evidence="3" type="ORF">FF38_07388</name>
</gene>
<dbReference type="Proteomes" id="UP000037069">
    <property type="component" value="Unassembled WGS sequence"/>
</dbReference>
<feature type="compositionally biased region" description="Low complexity" evidence="1">
    <location>
        <begin position="32"/>
        <end position="58"/>
    </location>
</feature>
<dbReference type="Gene3D" id="2.60.40.10">
    <property type="entry name" value="Immunoglobulins"/>
    <property type="match status" value="2"/>
</dbReference>
<dbReference type="FunFam" id="2.60.40.10:FF:000129">
    <property type="entry name" value="CLUMA_CG018772, isoform A"/>
    <property type="match status" value="1"/>
</dbReference>
<keyword evidence="4" id="KW-1185">Reference proteome</keyword>
<evidence type="ECO:0000256" key="1">
    <source>
        <dbReference type="SAM" id="MobiDB-lite"/>
    </source>
</evidence>
<dbReference type="InterPro" id="IPR013106">
    <property type="entry name" value="Ig_V-set"/>
</dbReference>
<dbReference type="PROSITE" id="PS50835">
    <property type="entry name" value="IG_LIKE"/>
    <property type="match status" value="2"/>
</dbReference>
<feature type="compositionally biased region" description="Polar residues" evidence="1">
    <location>
        <begin position="59"/>
        <end position="71"/>
    </location>
</feature>
<dbReference type="PANTHER" id="PTHR23279">
    <property type="entry name" value="DEFECTIVE PROBOSCIS EXTENSION RESPONSE DPR -RELATED"/>
    <property type="match status" value="1"/>
</dbReference>
<feature type="compositionally biased region" description="Low complexity" evidence="1">
    <location>
        <begin position="553"/>
        <end position="572"/>
    </location>
</feature>
<feature type="compositionally biased region" description="Basic residues" evidence="1">
    <location>
        <begin position="76"/>
        <end position="94"/>
    </location>
</feature>
<feature type="compositionally biased region" description="Acidic residues" evidence="1">
    <location>
        <begin position="517"/>
        <end position="526"/>
    </location>
</feature>
<dbReference type="InterPro" id="IPR037448">
    <property type="entry name" value="Zig-8"/>
</dbReference>
<dbReference type="InterPro" id="IPR003598">
    <property type="entry name" value="Ig_sub2"/>
</dbReference>
<accession>A0A0L0CDG8</accession>
<dbReference type="SMART" id="SM00409">
    <property type="entry name" value="IG"/>
    <property type="match status" value="2"/>
</dbReference>